<evidence type="ECO:0000256" key="1">
    <source>
        <dbReference type="ARBA" id="ARBA00009437"/>
    </source>
</evidence>
<name>A0A8J3E221_9PROT</name>
<feature type="domain" description="HTH lysR-type" evidence="5">
    <location>
        <begin position="2"/>
        <end position="59"/>
    </location>
</feature>
<dbReference type="InterPro" id="IPR000847">
    <property type="entry name" value="LysR_HTH_N"/>
</dbReference>
<comment type="caution">
    <text evidence="6">The sequence shown here is derived from an EMBL/GenBank/DDBJ whole genome shotgun (WGS) entry which is preliminary data.</text>
</comment>
<dbReference type="AlphaFoldDB" id="A0A8J3E221"/>
<sequence>MLELDLLRTFVAVAECGGFRRAAERLNLTQSTVSQQIKRLELETGRSLFRRNTRAVALTDEGDMLLGDARRLLQLEEAVRRRLAAPQLSGVVRLGAVEEVAGDSLPPALGRFARLHPNVRLEVEVGVSAELIEQLDADRLDVVLAKRPWGTSRGRLVWREPLVWAASETFDLEPDAVLPLALFREHSVSREAALDACRNRERPWRIVYTSPSLTGVRAAALAGLAVTPLPASAVVAGLRVLGEPDGLPPLPHLEFAIFERPRPAPAATALAAALASLAQTVPETAGGLRRAGTRN</sequence>
<dbReference type="RefSeq" id="WP_189042745.1">
    <property type="nucleotide sequence ID" value="NZ_BMJQ01000002.1"/>
</dbReference>
<dbReference type="PRINTS" id="PR00039">
    <property type="entry name" value="HTHLYSR"/>
</dbReference>
<dbReference type="PANTHER" id="PTHR30579:SF7">
    <property type="entry name" value="HTH-TYPE TRANSCRIPTIONAL REGULATOR LRHA-RELATED"/>
    <property type="match status" value="1"/>
</dbReference>
<accession>A0A8J3E221</accession>
<reference evidence="6" key="1">
    <citation type="journal article" date="2014" name="Int. J. Syst. Evol. Microbiol.">
        <title>Complete genome sequence of Corynebacterium casei LMG S-19264T (=DSM 44701T), isolated from a smear-ripened cheese.</title>
        <authorList>
            <consortium name="US DOE Joint Genome Institute (JGI-PGF)"/>
            <person name="Walter F."/>
            <person name="Albersmeier A."/>
            <person name="Kalinowski J."/>
            <person name="Ruckert C."/>
        </authorList>
    </citation>
    <scope>NUCLEOTIDE SEQUENCE</scope>
    <source>
        <strain evidence="6">CGMCC 1.15725</strain>
    </source>
</reference>
<organism evidence="6 7">
    <name type="scientific">Aliidongia dinghuensis</name>
    <dbReference type="NCBI Taxonomy" id="1867774"/>
    <lineage>
        <taxon>Bacteria</taxon>
        <taxon>Pseudomonadati</taxon>
        <taxon>Pseudomonadota</taxon>
        <taxon>Alphaproteobacteria</taxon>
        <taxon>Rhodospirillales</taxon>
        <taxon>Dongiaceae</taxon>
        <taxon>Aliidongia</taxon>
    </lineage>
</organism>
<dbReference type="InterPro" id="IPR036388">
    <property type="entry name" value="WH-like_DNA-bd_sf"/>
</dbReference>
<evidence type="ECO:0000256" key="2">
    <source>
        <dbReference type="ARBA" id="ARBA00023015"/>
    </source>
</evidence>
<dbReference type="Pfam" id="PF03466">
    <property type="entry name" value="LysR_substrate"/>
    <property type="match status" value="1"/>
</dbReference>
<keyword evidence="3" id="KW-0238">DNA-binding</keyword>
<dbReference type="SUPFAM" id="SSF46785">
    <property type="entry name" value="Winged helix' DNA-binding domain"/>
    <property type="match status" value="1"/>
</dbReference>
<evidence type="ECO:0000313" key="7">
    <source>
        <dbReference type="Proteomes" id="UP000646365"/>
    </source>
</evidence>
<reference evidence="6" key="2">
    <citation type="submission" date="2020-09" db="EMBL/GenBank/DDBJ databases">
        <authorList>
            <person name="Sun Q."/>
            <person name="Zhou Y."/>
        </authorList>
    </citation>
    <scope>NUCLEOTIDE SEQUENCE</scope>
    <source>
        <strain evidence="6">CGMCC 1.15725</strain>
    </source>
</reference>
<dbReference type="PANTHER" id="PTHR30579">
    <property type="entry name" value="TRANSCRIPTIONAL REGULATOR"/>
    <property type="match status" value="1"/>
</dbReference>
<dbReference type="GO" id="GO:0003677">
    <property type="term" value="F:DNA binding"/>
    <property type="evidence" value="ECO:0007669"/>
    <property type="project" value="UniProtKB-KW"/>
</dbReference>
<dbReference type="EMBL" id="BMJQ01000002">
    <property type="protein sequence ID" value="GGF04818.1"/>
    <property type="molecule type" value="Genomic_DNA"/>
</dbReference>
<evidence type="ECO:0000259" key="5">
    <source>
        <dbReference type="PROSITE" id="PS50931"/>
    </source>
</evidence>
<protein>
    <submittedName>
        <fullName evidence="6">LysR family transcriptional regulator</fullName>
    </submittedName>
</protein>
<keyword evidence="4" id="KW-0804">Transcription</keyword>
<proteinExistence type="inferred from homology"/>
<dbReference type="InterPro" id="IPR005119">
    <property type="entry name" value="LysR_subst-bd"/>
</dbReference>
<dbReference type="Gene3D" id="3.40.190.10">
    <property type="entry name" value="Periplasmic binding protein-like II"/>
    <property type="match status" value="2"/>
</dbReference>
<dbReference type="InterPro" id="IPR050176">
    <property type="entry name" value="LTTR"/>
</dbReference>
<evidence type="ECO:0000256" key="4">
    <source>
        <dbReference type="ARBA" id="ARBA00023163"/>
    </source>
</evidence>
<dbReference type="Proteomes" id="UP000646365">
    <property type="component" value="Unassembled WGS sequence"/>
</dbReference>
<comment type="similarity">
    <text evidence="1">Belongs to the LysR transcriptional regulatory family.</text>
</comment>
<dbReference type="PROSITE" id="PS50931">
    <property type="entry name" value="HTH_LYSR"/>
    <property type="match status" value="1"/>
</dbReference>
<dbReference type="InterPro" id="IPR036390">
    <property type="entry name" value="WH_DNA-bd_sf"/>
</dbReference>
<dbReference type="FunFam" id="1.10.10.10:FF:000001">
    <property type="entry name" value="LysR family transcriptional regulator"/>
    <property type="match status" value="1"/>
</dbReference>
<dbReference type="GO" id="GO:0003700">
    <property type="term" value="F:DNA-binding transcription factor activity"/>
    <property type="evidence" value="ECO:0007669"/>
    <property type="project" value="InterPro"/>
</dbReference>
<keyword evidence="7" id="KW-1185">Reference proteome</keyword>
<gene>
    <name evidence="6" type="ORF">GCM10011611_07790</name>
</gene>
<keyword evidence="2" id="KW-0805">Transcription regulation</keyword>
<dbReference type="Pfam" id="PF00126">
    <property type="entry name" value="HTH_1"/>
    <property type="match status" value="1"/>
</dbReference>
<dbReference type="Gene3D" id="1.10.10.10">
    <property type="entry name" value="Winged helix-like DNA-binding domain superfamily/Winged helix DNA-binding domain"/>
    <property type="match status" value="1"/>
</dbReference>
<dbReference type="SUPFAM" id="SSF53850">
    <property type="entry name" value="Periplasmic binding protein-like II"/>
    <property type="match status" value="1"/>
</dbReference>
<evidence type="ECO:0000313" key="6">
    <source>
        <dbReference type="EMBL" id="GGF04818.1"/>
    </source>
</evidence>
<evidence type="ECO:0000256" key="3">
    <source>
        <dbReference type="ARBA" id="ARBA00023125"/>
    </source>
</evidence>